<evidence type="ECO:0000313" key="3">
    <source>
        <dbReference type="EMBL" id="OSS53298.1"/>
    </source>
</evidence>
<dbReference type="AlphaFoldDB" id="A0A1Y2MDI8"/>
<feature type="domain" description="FHA" evidence="2">
    <location>
        <begin position="119"/>
        <end position="172"/>
    </location>
</feature>
<feature type="compositionally biased region" description="Polar residues" evidence="1">
    <location>
        <begin position="363"/>
        <end position="372"/>
    </location>
</feature>
<evidence type="ECO:0000313" key="4">
    <source>
        <dbReference type="Proteomes" id="UP000193240"/>
    </source>
</evidence>
<feature type="region of interest" description="Disordered" evidence="1">
    <location>
        <begin position="435"/>
        <end position="456"/>
    </location>
</feature>
<feature type="compositionally biased region" description="Acidic residues" evidence="1">
    <location>
        <begin position="329"/>
        <end position="342"/>
    </location>
</feature>
<dbReference type="FunCoup" id="A0A1Y2MDI8">
    <property type="interactions" value="380"/>
</dbReference>
<sequence length="531" mass="58232">MDSSPSKLVQQLPSASTPKSLSSHSQKPSLLPAFGDDNLSSSPFPRPGSSKRKFEEDSPSFARLKFYPTPVPTSSTGILNFSSPRHVRPALQRAVSALSERTPLGAVPTVDVPASGELLRMGRSSNSADYQLSTNRLISRVHVQAAYHAPDSTYPRGHIDVECLGWNGAKIHCGGQVFELAKGDTYVSQNPDTEIMLDVQDTRVVIAWPVIPVSKFSWESEEEDMPTPTRRNTQGAFDSSPPVIPRSPVSQSPIRQPSPMRQPVFEALGPNAPTSAVKVFEDVDAQGEGSTLLDPEQTFIRPTVSPIGSSQEMGVADKDPKASFTSSLGEDDFSDDNDEENDPVVHSFGPFGQNLLSGMESFTTGTLGLTNTPQPPRKPLTSPTAKRSSVSVVRYKESPIKNHVINQLAYSRVHSHPLSTIHSNLPTELKACISKPKDTADRKERSRSATPLPELSHSDLRNILDLTPCVGEIPRIGKDAAGKPLESEYYYVPEMDPDQMRRETIQAGMRSTGLRSVRKTHKQYYWKKPRV</sequence>
<protein>
    <recommendedName>
        <fullName evidence="2">FHA domain-containing protein</fullName>
    </recommendedName>
</protein>
<dbReference type="OMA" id="RDRVEIM"/>
<evidence type="ECO:0000256" key="1">
    <source>
        <dbReference type="SAM" id="MobiDB-lite"/>
    </source>
</evidence>
<feature type="compositionally biased region" description="Polar residues" evidence="1">
    <location>
        <begin position="381"/>
        <end position="390"/>
    </location>
</feature>
<dbReference type="STRING" id="105696.A0A1Y2MDI8"/>
<feature type="region of interest" description="Disordered" evidence="1">
    <location>
        <begin position="363"/>
        <end position="390"/>
    </location>
</feature>
<organism evidence="3 4">
    <name type="scientific">Epicoccum nigrum</name>
    <name type="common">Soil fungus</name>
    <name type="synonym">Epicoccum purpurascens</name>
    <dbReference type="NCBI Taxonomy" id="105696"/>
    <lineage>
        <taxon>Eukaryota</taxon>
        <taxon>Fungi</taxon>
        <taxon>Dikarya</taxon>
        <taxon>Ascomycota</taxon>
        <taxon>Pezizomycotina</taxon>
        <taxon>Dothideomycetes</taxon>
        <taxon>Pleosporomycetidae</taxon>
        <taxon>Pleosporales</taxon>
        <taxon>Pleosporineae</taxon>
        <taxon>Didymellaceae</taxon>
        <taxon>Epicoccum</taxon>
    </lineage>
</organism>
<feature type="region of interest" description="Disordered" evidence="1">
    <location>
        <begin position="1"/>
        <end position="57"/>
    </location>
</feature>
<accession>A0A1Y2MDI8</accession>
<keyword evidence="4" id="KW-1185">Reference proteome</keyword>
<dbReference type="InterPro" id="IPR000253">
    <property type="entry name" value="FHA_dom"/>
</dbReference>
<feature type="compositionally biased region" description="Low complexity" evidence="1">
    <location>
        <begin position="246"/>
        <end position="259"/>
    </location>
</feature>
<name>A0A1Y2MDI8_EPING</name>
<feature type="compositionally biased region" description="Basic and acidic residues" evidence="1">
    <location>
        <begin position="435"/>
        <end position="447"/>
    </location>
</feature>
<dbReference type="InParanoid" id="A0A1Y2MDI8"/>
<gene>
    <name evidence="3" type="ORF">B5807_02633</name>
</gene>
<proteinExistence type="predicted"/>
<evidence type="ECO:0000259" key="2">
    <source>
        <dbReference type="PROSITE" id="PS50006"/>
    </source>
</evidence>
<feature type="region of interest" description="Disordered" evidence="1">
    <location>
        <begin position="288"/>
        <end position="351"/>
    </location>
</feature>
<dbReference type="PROSITE" id="PS50006">
    <property type="entry name" value="FHA_DOMAIN"/>
    <property type="match status" value="1"/>
</dbReference>
<dbReference type="Proteomes" id="UP000193240">
    <property type="component" value="Unassembled WGS sequence"/>
</dbReference>
<reference evidence="3 4" key="1">
    <citation type="journal article" date="2017" name="Genome Announc.">
        <title>Genome sequence of the saprophytic ascomycete Epicoccum nigrum ICMP 19927 strain isolated from New Zealand.</title>
        <authorList>
            <person name="Fokin M."/>
            <person name="Fleetwood D."/>
            <person name="Weir B.S."/>
            <person name="Villas-Boas S.G."/>
        </authorList>
    </citation>
    <scope>NUCLEOTIDE SEQUENCE [LARGE SCALE GENOMIC DNA]</scope>
    <source>
        <strain evidence="3 4">ICMP 19927</strain>
    </source>
</reference>
<dbReference type="EMBL" id="KZ107839">
    <property type="protein sequence ID" value="OSS53298.1"/>
    <property type="molecule type" value="Genomic_DNA"/>
</dbReference>
<feature type="region of interest" description="Disordered" evidence="1">
    <location>
        <begin position="219"/>
        <end position="269"/>
    </location>
</feature>
<feature type="compositionally biased region" description="Polar residues" evidence="1">
    <location>
        <begin position="1"/>
        <end position="28"/>
    </location>
</feature>